<dbReference type="AlphaFoldDB" id="A0AAF1BG71"/>
<feature type="transmembrane region" description="Helical" evidence="2">
    <location>
        <begin position="298"/>
        <end position="323"/>
    </location>
</feature>
<dbReference type="InterPro" id="IPR007751">
    <property type="entry name" value="DUF676_lipase-like"/>
</dbReference>
<dbReference type="InterPro" id="IPR044294">
    <property type="entry name" value="Lipase-like"/>
</dbReference>
<keyword evidence="2" id="KW-0472">Membrane</keyword>
<name>A0AAF1BG71_9TREE</name>
<dbReference type="PANTHER" id="PTHR12482">
    <property type="entry name" value="LIPASE ROG1-RELATED-RELATED"/>
    <property type="match status" value="1"/>
</dbReference>
<proteinExistence type="inferred from homology"/>
<accession>A0AAF1BG71</accession>
<evidence type="ECO:0000313" key="5">
    <source>
        <dbReference type="Proteomes" id="UP000827549"/>
    </source>
</evidence>
<dbReference type="Gene3D" id="3.40.50.1820">
    <property type="entry name" value="alpha/beta hydrolase"/>
    <property type="match status" value="1"/>
</dbReference>
<dbReference type="GeneID" id="87806062"/>
<dbReference type="PANTHER" id="PTHR12482:SF62">
    <property type="entry name" value="LIPASE ROG1-RELATED"/>
    <property type="match status" value="1"/>
</dbReference>
<keyword evidence="2" id="KW-1133">Transmembrane helix</keyword>
<evidence type="ECO:0000313" key="4">
    <source>
        <dbReference type="EMBL" id="WOO79286.1"/>
    </source>
</evidence>
<protein>
    <submittedName>
        <fullName evidence="4">Lipase</fullName>
    </submittedName>
</protein>
<evidence type="ECO:0000256" key="2">
    <source>
        <dbReference type="SAM" id="Phobius"/>
    </source>
</evidence>
<reference evidence="4" key="1">
    <citation type="submission" date="2023-10" db="EMBL/GenBank/DDBJ databases">
        <authorList>
            <person name="Noh H."/>
        </authorList>
    </citation>
    <scope>NUCLEOTIDE SEQUENCE</scope>
    <source>
        <strain evidence="4">DUCC4014</strain>
    </source>
</reference>
<gene>
    <name evidence="4" type="primary">YOR059C_0</name>
    <name evidence="4" type="ORF">LOC62_02G002815</name>
</gene>
<feature type="domain" description="DUF676" evidence="3">
    <location>
        <begin position="5"/>
        <end position="232"/>
    </location>
</feature>
<organism evidence="4 5">
    <name type="scientific">Vanrija pseudolonga</name>
    <dbReference type="NCBI Taxonomy" id="143232"/>
    <lineage>
        <taxon>Eukaryota</taxon>
        <taxon>Fungi</taxon>
        <taxon>Dikarya</taxon>
        <taxon>Basidiomycota</taxon>
        <taxon>Agaricomycotina</taxon>
        <taxon>Tremellomycetes</taxon>
        <taxon>Trichosporonales</taxon>
        <taxon>Trichosporonaceae</taxon>
        <taxon>Vanrija</taxon>
    </lineage>
</organism>
<keyword evidence="2" id="KW-0812">Transmembrane</keyword>
<keyword evidence="5" id="KW-1185">Reference proteome</keyword>
<dbReference type="SUPFAM" id="SSF53474">
    <property type="entry name" value="alpha/beta-Hydrolases"/>
    <property type="match status" value="1"/>
</dbReference>
<dbReference type="InterPro" id="IPR029058">
    <property type="entry name" value="AB_hydrolase_fold"/>
</dbReference>
<evidence type="ECO:0000256" key="1">
    <source>
        <dbReference type="ARBA" id="ARBA00007920"/>
    </source>
</evidence>
<sequence length="484" mass="54410">MTKFKDVHLVLLIHGLWGKPEHLAAAVDELHAAWTDMTTVDIASGGGSSVHSSPDATPRRQRDDLVVLVAEGMTSKLTYDGVDVCASRCAYELDREIARLEADGRHVARFSVMGYSLGGLVARYLVGLLNARTPSFFDAHEPVTFSALASPHLGIPRYNTFISQALSWLGGRLLSRTGEQIYVVDSYSELDERPLLEIMADPKQVFHKALARFRDIHIYANLVNDNTVPFPSAAIQMSDPFVKWKERGLQVKYDHQDIAHQWSFPQPDPLTVAKPKAKQWFNWNIGTLPPTLRFREPYSTIILVLAPILIPVLFLLVIIRFSLDTSRSRLRLQKLTRAQMEANRTAAGTSSPVSPMSPIPSVHGLSIDGLRAAIRKVERNIEQDFMDAVETPLPLDHDEFDDDFEHFEPDVHPLMTDRQARMVHWLNALDPNKHMVWFPDCPNSHAVIVVRDPERMPIHERGRGVLRHWAGEVALAAETAATPF</sequence>
<dbReference type="Proteomes" id="UP000827549">
    <property type="component" value="Chromosome 2"/>
</dbReference>
<evidence type="ECO:0000259" key="3">
    <source>
        <dbReference type="Pfam" id="PF05057"/>
    </source>
</evidence>
<dbReference type="EMBL" id="CP086715">
    <property type="protein sequence ID" value="WOO79286.1"/>
    <property type="molecule type" value="Genomic_DNA"/>
</dbReference>
<dbReference type="Pfam" id="PF05057">
    <property type="entry name" value="DUF676"/>
    <property type="match status" value="1"/>
</dbReference>
<comment type="similarity">
    <text evidence="1">Belongs to the putative lipase ROG1 family.</text>
</comment>
<dbReference type="RefSeq" id="XP_062625318.1">
    <property type="nucleotide sequence ID" value="XM_062769334.1"/>
</dbReference>